<proteinExistence type="predicted"/>
<dbReference type="RefSeq" id="XP_006675848.1">
    <property type="nucleotide sequence ID" value="XM_006675785.1"/>
</dbReference>
<dbReference type="Proteomes" id="UP000007241">
    <property type="component" value="Unassembled WGS sequence"/>
</dbReference>
<dbReference type="HOGENOM" id="CLU_1796097_0_0_1"/>
<sequence>MDKWLERLVRVTDVSLGLGAEAVFLGPLVAMVRLGELTLKHLSIIFFGAIVIRSFLIVKSSPIRVVPTESVIQPLAEASPLILGSRGFPSVEVIVLFVLACKPILRSAVLSRESDVCRRSLPKILATRASLGIKATLMLASIST</sequence>
<accession>F4NTI2</accession>
<keyword evidence="2" id="KW-1185">Reference proteome</keyword>
<dbReference type="EMBL" id="GL882879">
    <property type="protein sequence ID" value="EGF83927.1"/>
    <property type="molecule type" value="Genomic_DNA"/>
</dbReference>
<protein>
    <submittedName>
        <fullName evidence="1">Expressed protein</fullName>
    </submittedName>
</protein>
<reference evidence="1 2" key="1">
    <citation type="submission" date="2009-12" db="EMBL/GenBank/DDBJ databases">
        <title>The draft genome of Batrachochytrium dendrobatidis.</title>
        <authorList>
            <consortium name="US DOE Joint Genome Institute (JGI-PGF)"/>
            <person name="Kuo A."/>
            <person name="Salamov A."/>
            <person name="Schmutz J."/>
            <person name="Lucas S."/>
            <person name="Pitluck S."/>
            <person name="Rosenblum E."/>
            <person name="Stajich J."/>
            <person name="Eisen M."/>
            <person name="Grigoriev I.V."/>
        </authorList>
    </citation>
    <scope>NUCLEOTIDE SEQUENCE [LARGE SCALE GENOMIC DNA]</scope>
    <source>
        <strain evidence="2">JAM81 / FGSC 10211</strain>
    </source>
</reference>
<evidence type="ECO:0000313" key="1">
    <source>
        <dbReference type="EMBL" id="EGF83927.1"/>
    </source>
</evidence>
<dbReference type="GeneID" id="18241070"/>
<organism evidence="1 2">
    <name type="scientific">Batrachochytrium dendrobatidis (strain JAM81 / FGSC 10211)</name>
    <name type="common">Frog chytrid fungus</name>
    <dbReference type="NCBI Taxonomy" id="684364"/>
    <lineage>
        <taxon>Eukaryota</taxon>
        <taxon>Fungi</taxon>
        <taxon>Fungi incertae sedis</taxon>
        <taxon>Chytridiomycota</taxon>
        <taxon>Chytridiomycota incertae sedis</taxon>
        <taxon>Chytridiomycetes</taxon>
        <taxon>Rhizophydiales</taxon>
        <taxon>Rhizophydiales incertae sedis</taxon>
        <taxon>Batrachochytrium</taxon>
    </lineage>
</organism>
<dbReference type="InParanoid" id="F4NTI2"/>
<gene>
    <name evidence="1" type="ORF">BATDEDRAFT_36394</name>
</gene>
<evidence type="ECO:0000313" key="2">
    <source>
        <dbReference type="Proteomes" id="UP000007241"/>
    </source>
</evidence>
<name>F4NTI2_BATDJ</name>
<dbReference type="AlphaFoldDB" id="F4NTI2"/>